<name>A0A9W8A627_9FUNG</name>
<organism evidence="1 2">
    <name type="scientific">Tieghemiomyces parasiticus</name>
    <dbReference type="NCBI Taxonomy" id="78921"/>
    <lineage>
        <taxon>Eukaryota</taxon>
        <taxon>Fungi</taxon>
        <taxon>Fungi incertae sedis</taxon>
        <taxon>Zoopagomycota</taxon>
        <taxon>Kickxellomycotina</taxon>
        <taxon>Dimargaritomycetes</taxon>
        <taxon>Dimargaritales</taxon>
        <taxon>Dimargaritaceae</taxon>
        <taxon>Tieghemiomyces</taxon>
    </lineage>
</organism>
<gene>
    <name evidence="1" type="ORF">IWQ60_005560</name>
</gene>
<evidence type="ECO:0000313" key="2">
    <source>
        <dbReference type="Proteomes" id="UP001150569"/>
    </source>
</evidence>
<evidence type="ECO:0000313" key="1">
    <source>
        <dbReference type="EMBL" id="KAJ1923923.1"/>
    </source>
</evidence>
<dbReference type="EMBL" id="JANBPT010000304">
    <property type="protein sequence ID" value="KAJ1923923.1"/>
    <property type="molecule type" value="Genomic_DNA"/>
</dbReference>
<accession>A0A9W8A627</accession>
<dbReference type="Proteomes" id="UP001150569">
    <property type="component" value="Unassembled WGS sequence"/>
</dbReference>
<proteinExistence type="predicted"/>
<protein>
    <submittedName>
        <fullName evidence="1">Uncharacterized protein</fullName>
    </submittedName>
</protein>
<keyword evidence="2" id="KW-1185">Reference proteome</keyword>
<reference evidence="1" key="1">
    <citation type="submission" date="2022-07" db="EMBL/GenBank/DDBJ databases">
        <title>Phylogenomic reconstructions and comparative analyses of Kickxellomycotina fungi.</title>
        <authorList>
            <person name="Reynolds N.K."/>
            <person name="Stajich J.E."/>
            <person name="Barry K."/>
            <person name="Grigoriev I.V."/>
            <person name="Crous P."/>
            <person name="Smith M.E."/>
        </authorList>
    </citation>
    <scope>NUCLEOTIDE SEQUENCE</scope>
    <source>
        <strain evidence="1">RSA 861</strain>
    </source>
</reference>
<sequence length="117" mass="13687">MSRQRVINDLLQLYSLDPKLSSFEIFDENGVMQIHVYIDYTLRLFKVHLTTLSTITFEFKPSDVHDGTYTDKATYVEERWWGTPLKFAKDGFIGWVCEKSRIFLGHFVHAVVPIPTE</sequence>
<comment type="caution">
    <text evidence="1">The sequence shown here is derived from an EMBL/GenBank/DDBJ whole genome shotgun (WGS) entry which is preliminary data.</text>
</comment>
<dbReference type="AlphaFoldDB" id="A0A9W8A627"/>